<dbReference type="Proteomes" id="UP000663880">
    <property type="component" value="Unassembled WGS sequence"/>
</dbReference>
<accession>A0A821T8X2</accession>
<evidence type="ECO:0000256" key="16">
    <source>
        <dbReference type="ARBA" id="ARBA00023201"/>
    </source>
</evidence>
<keyword evidence="6" id="KW-0740">Sodium/potassium transport</keyword>
<dbReference type="GO" id="GO:0036376">
    <property type="term" value="P:sodium ion export across plasma membrane"/>
    <property type="evidence" value="ECO:0007669"/>
    <property type="project" value="TreeGrafter"/>
</dbReference>
<evidence type="ECO:0000256" key="15">
    <source>
        <dbReference type="ARBA" id="ARBA00023180"/>
    </source>
</evidence>
<dbReference type="OrthoDB" id="5912413at2759"/>
<dbReference type="GO" id="GO:1990573">
    <property type="term" value="P:potassium ion import across plasma membrane"/>
    <property type="evidence" value="ECO:0007669"/>
    <property type="project" value="TreeGrafter"/>
</dbReference>
<evidence type="ECO:0000256" key="1">
    <source>
        <dbReference type="ARBA" id="ARBA00004401"/>
    </source>
</evidence>
<keyword evidence="12" id="KW-0406">Ion transport</keyword>
<evidence type="ECO:0000256" key="13">
    <source>
        <dbReference type="ARBA" id="ARBA00023136"/>
    </source>
</evidence>
<comment type="function">
    <text evidence="17">This is the non-catalytic component of the active enzyme, which catalyzes the hydrolysis of ATP coupled with the exchange of Na(+) and K(+) ions across the plasma membrane. The beta subunit regulates, through assembly of alpha/beta heterodimers, the number of sodium pumps transported to the plasma membrane.</text>
</comment>
<evidence type="ECO:0000256" key="12">
    <source>
        <dbReference type="ARBA" id="ARBA00023065"/>
    </source>
</evidence>
<organism evidence="19 20">
    <name type="scientific">Pieris macdunnoughi</name>
    <dbReference type="NCBI Taxonomy" id="345717"/>
    <lineage>
        <taxon>Eukaryota</taxon>
        <taxon>Metazoa</taxon>
        <taxon>Ecdysozoa</taxon>
        <taxon>Arthropoda</taxon>
        <taxon>Hexapoda</taxon>
        <taxon>Insecta</taxon>
        <taxon>Pterygota</taxon>
        <taxon>Neoptera</taxon>
        <taxon>Endopterygota</taxon>
        <taxon>Lepidoptera</taxon>
        <taxon>Glossata</taxon>
        <taxon>Ditrysia</taxon>
        <taxon>Papilionoidea</taxon>
        <taxon>Pieridae</taxon>
        <taxon>Pierinae</taxon>
        <taxon>Pieris</taxon>
    </lineage>
</organism>
<keyword evidence="10 18" id="KW-1133">Transmembrane helix</keyword>
<gene>
    <name evidence="19" type="ORF">PMACD_LOCUS8854</name>
</gene>
<keyword evidence="11" id="KW-0915">Sodium</keyword>
<evidence type="ECO:0000256" key="4">
    <source>
        <dbReference type="ARBA" id="ARBA00022475"/>
    </source>
</evidence>
<keyword evidence="16" id="KW-0739">Sodium transport</keyword>
<evidence type="ECO:0000256" key="18">
    <source>
        <dbReference type="SAM" id="Phobius"/>
    </source>
</evidence>
<evidence type="ECO:0000256" key="10">
    <source>
        <dbReference type="ARBA" id="ARBA00022989"/>
    </source>
</evidence>
<dbReference type="FunFam" id="2.60.40.1660:FF:000004">
    <property type="entry name" value="sodium/potassium-transporting ATPase subunit beta-2"/>
    <property type="match status" value="1"/>
</dbReference>
<sequence>MWGTRLDQHAASPSPWTLTRSPYSFAVIRTVTTVPWHNRTQSTLLTKILLFYVIFYSILVGFFAGMLAIFYQTLDAKTPKWQMDSSLIGNNPGLGFRPMPDSATVESTLIYYKANDKGSVLRWAQVIDDFLDEYRKKGSGSGEATGAENRVPCSPTSAPVGEHQVCDVPVDDFNPCTSAKQYNFEEGGPCVFLKLNKIFNWTPLAFNTTEGLPDNMPEDLKQHIKLVSGKPEANTVWVSCEGENPADVENIGPIQYIPRRGFPNFYYPFTNKEGYLSPLVAVLFEKPRTGVLINIECKAWAKNIQYDRYERRGSVHFELMVDRS</sequence>
<evidence type="ECO:0008006" key="21">
    <source>
        <dbReference type="Google" id="ProtNLM"/>
    </source>
</evidence>
<dbReference type="GO" id="GO:0006883">
    <property type="term" value="P:intracellular sodium ion homeostasis"/>
    <property type="evidence" value="ECO:0007669"/>
    <property type="project" value="TreeGrafter"/>
</dbReference>
<evidence type="ECO:0000256" key="3">
    <source>
        <dbReference type="ARBA" id="ARBA00022448"/>
    </source>
</evidence>
<evidence type="ECO:0000256" key="2">
    <source>
        <dbReference type="ARBA" id="ARBA00005876"/>
    </source>
</evidence>
<dbReference type="GO" id="GO:0005890">
    <property type="term" value="C:sodium:potassium-exchanging ATPase complex"/>
    <property type="evidence" value="ECO:0007669"/>
    <property type="project" value="InterPro"/>
</dbReference>
<keyword evidence="5" id="KW-0633">Potassium transport</keyword>
<dbReference type="Pfam" id="PF00287">
    <property type="entry name" value="Na_K-ATPase"/>
    <property type="match status" value="1"/>
</dbReference>
<keyword evidence="9" id="KW-0735">Signal-anchor</keyword>
<keyword evidence="20" id="KW-1185">Reference proteome</keyword>
<dbReference type="EMBL" id="CAJOBZ010000023">
    <property type="protein sequence ID" value="CAF4872070.1"/>
    <property type="molecule type" value="Genomic_DNA"/>
</dbReference>
<dbReference type="Gene3D" id="1.20.5.170">
    <property type="match status" value="1"/>
</dbReference>
<comment type="similarity">
    <text evidence="2">Belongs to the X(+)/potassium ATPases subunit beta family.</text>
</comment>
<evidence type="ECO:0000256" key="8">
    <source>
        <dbReference type="ARBA" id="ARBA00022958"/>
    </source>
</evidence>
<dbReference type="Gene3D" id="2.60.40.1660">
    <property type="entry name" value="Na, k-atpase alpha subunit"/>
    <property type="match status" value="1"/>
</dbReference>
<dbReference type="InterPro" id="IPR000402">
    <property type="entry name" value="Na/K_ATPase_sub_beta"/>
</dbReference>
<evidence type="ECO:0000256" key="5">
    <source>
        <dbReference type="ARBA" id="ARBA00022538"/>
    </source>
</evidence>
<dbReference type="PANTHER" id="PTHR11523">
    <property type="entry name" value="SODIUM/POTASSIUM-DEPENDENT ATPASE BETA SUBUNIT"/>
    <property type="match status" value="1"/>
</dbReference>
<dbReference type="InterPro" id="IPR038702">
    <property type="entry name" value="Na/K_ATPase_sub_beta_sf"/>
</dbReference>
<comment type="subcellular location">
    <subcellularLocation>
        <location evidence="1">Cell membrane</location>
        <topology evidence="1">Single-pass type II membrane protein</topology>
    </subcellularLocation>
</comment>
<keyword evidence="4" id="KW-1003">Cell membrane</keyword>
<reference evidence="19" key="1">
    <citation type="submission" date="2021-02" db="EMBL/GenBank/DDBJ databases">
        <authorList>
            <person name="Steward A R."/>
        </authorList>
    </citation>
    <scope>NUCLEOTIDE SEQUENCE</scope>
</reference>
<protein>
    <recommendedName>
        <fullName evidence="21">Sodium/potassium-transporting ATPase subunit beta-2</fullName>
    </recommendedName>
</protein>
<dbReference type="AlphaFoldDB" id="A0A821T8X2"/>
<keyword evidence="14" id="KW-1015">Disulfide bond</keyword>
<evidence type="ECO:0000256" key="9">
    <source>
        <dbReference type="ARBA" id="ARBA00022968"/>
    </source>
</evidence>
<evidence type="ECO:0000313" key="20">
    <source>
        <dbReference type="Proteomes" id="UP000663880"/>
    </source>
</evidence>
<evidence type="ECO:0000256" key="7">
    <source>
        <dbReference type="ARBA" id="ARBA00022692"/>
    </source>
</evidence>
<keyword evidence="13 18" id="KW-0472">Membrane</keyword>
<evidence type="ECO:0000256" key="11">
    <source>
        <dbReference type="ARBA" id="ARBA00023053"/>
    </source>
</evidence>
<evidence type="ECO:0000256" key="6">
    <source>
        <dbReference type="ARBA" id="ARBA00022607"/>
    </source>
</evidence>
<keyword evidence="7 18" id="KW-0812">Transmembrane</keyword>
<keyword evidence="3" id="KW-0813">Transport</keyword>
<keyword evidence="15" id="KW-0325">Glycoprotein</keyword>
<feature type="transmembrane region" description="Helical" evidence="18">
    <location>
        <begin position="49"/>
        <end position="71"/>
    </location>
</feature>
<name>A0A821T8X2_9NEOP</name>
<dbReference type="GO" id="GO:0001671">
    <property type="term" value="F:ATPase activator activity"/>
    <property type="evidence" value="ECO:0007669"/>
    <property type="project" value="TreeGrafter"/>
</dbReference>
<dbReference type="PANTHER" id="PTHR11523:SF28">
    <property type="entry name" value="NA_K-ATPASE BETA SUBUNIT ISOFORM 4-RELATED"/>
    <property type="match status" value="1"/>
</dbReference>
<evidence type="ECO:0000256" key="14">
    <source>
        <dbReference type="ARBA" id="ARBA00023157"/>
    </source>
</evidence>
<evidence type="ECO:0000256" key="17">
    <source>
        <dbReference type="ARBA" id="ARBA00025540"/>
    </source>
</evidence>
<evidence type="ECO:0000313" key="19">
    <source>
        <dbReference type="EMBL" id="CAF4872070.1"/>
    </source>
</evidence>
<proteinExistence type="inferred from homology"/>
<keyword evidence="8" id="KW-0630">Potassium</keyword>
<comment type="caution">
    <text evidence="19">The sequence shown here is derived from an EMBL/GenBank/DDBJ whole genome shotgun (WGS) entry which is preliminary data.</text>
</comment>
<dbReference type="GO" id="GO:0030007">
    <property type="term" value="P:intracellular potassium ion homeostasis"/>
    <property type="evidence" value="ECO:0007669"/>
    <property type="project" value="TreeGrafter"/>
</dbReference>